<keyword evidence="6 8" id="KW-0408">Iron</keyword>
<comment type="similarity">
    <text evidence="2">Belongs to the biopterin-dependent aromatic amino acid hydroxylase family.</text>
</comment>
<dbReference type="AlphaFoldDB" id="A0A9P6QV77"/>
<comment type="cofactor">
    <cofactor evidence="1 8">
        <name>Fe(2+)</name>
        <dbReference type="ChEBI" id="CHEBI:29033"/>
    </cofactor>
</comment>
<evidence type="ECO:0000256" key="3">
    <source>
        <dbReference type="ARBA" id="ARBA00011995"/>
    </source>
</evidence>
<dbReference type="EC" id="1.14.16.1" evidence="3"/>
<keyword evidence="11" id="KW-1185">Reference proteome</keyword>
<evidence type="ECO:0000256" key="6">
    <source>
        <dbReference type="ARBA" id="ARBA00023004"/>
    </source>
</evidence>
<keyword evidence="4 8" id="KW-0479">Metal-binding</keyword>
<feature type="binding site" evidence="8">
    <location>
        <position position="173"/>
    </location>
    <ligand>
        <name>Fe cation</name>
        <dbReference type="ChEBI" id="CHEBI:24875"/>
    </ligand>
</feature>
<dbReference type="InterPro" id="IPR036951">
    <property type="entry name" value="ArAA_hydroxylase_sf"/>
</dbReference>
<dbReference type="Gene3D" id="1.10.800.10">
    <property type="entry name" value="Aromatic amino acid hydroxylase"/>
    <property type="match status" value="2"/>
</dbReference>
<dbReference type="PANTHER" id="PTHR11473">
    <property type="entry name" value="AROMATIC AMINO ACID HYDROXYLASE"/>
    <property type="match status" value="1"/>
</dbReference>
<dbReference type="Pfam" id="PF00351">
    <property type="entry name" value="Biopterin_H"/>
    <property type="match status" value="1"/>
</dbReference>
<evidence type="ECO:0000256" key="7">
    <source>
        <dbReference type="ARBA" id="ARBA00023033"/>
    </source>
</evidence>
<evidence type="ECO:0000313" key="10">
    <source>
        <dbReference type="EMBL" id="KAG0295165.1"/>
    </source>
</evidence>
<keyword evidence="7" id="KW-0503">Monooxygenase</keyword>
<evidence type="ECO:0000256" key="2">
    <source>
        <dbReference type="ARBA" id="ARBA00009712"/>
    </source>
</evidence>
<name>A0A9P6QV77_9FUNG</name>
<dbReference type="InterPro" id="IPR001273">
    <property type="entry name" value="ArAA_hydroxylase"/>
</dbReference>
<gene>
    <name evidence="10" type="ORF">BGZ97_004894</name>
</gene>
<evidence type="ECO:0000259" key="9">
    <source>
        <dbReference type="PROSITE" id="PS51410"/>
    </source>
</evidence>
<organism evidence="10 11">
    <name type="scientific">Linnemannia gamsii</name>
    <dbReference type="NCBI Taxonomy" id="64522"/>
    <lineage>
        <taxon>Eukaryota</taxon>
        <taxon>Fungi</taxon>
        <taxon>Fungi incertae sedis</taxon>
        <taxon>Mucoromycota</taxon>
        <taxon>Mortierellomycotina</taxon>
        <taxon>Mortierellomycetes</taxon>
        <taxon>Mortierellales</taxon>
        <taxon>Mortierellaceae</taxon>
        <taxon>Linnemannia</taxon>
    </lineage>
</organism>
<dbReference type="PRINTS" id="PR00372">
    <property type="entry name" value="FYWHYDRXLASE"/>
</dbReference>
<dbReference type="InterPro" id="IPR036329">
    <property type="entry name" value="Aro-AA_hydroxylase_C_sf"/>
</dbReference>
<dbReference type="PROSITE" id="PS00367">
    <property type="entry name" value="BH4_AAA_HYDROXYL_1"/>
    <property type="match status" value="1"/>
</dbReference>
<keyword evidence="5" id="KW-0560">Oxidoreductase</keyword>
<dbReference type="InterPro" id="IPR019774">
    <property type="entry name" value="Aromatic-AA_hydroxylase_C"/>
</dbReference>
<evidence type="ECO:0000256" key="8">
    <source>
        <dbReference type="PIRSR" id="PIRSR601273-2"/>
    </source>
</evidence>
<evidence type="ECO:0000313" key="11">
    <source>
        <dbReference type="Proteomes" id="UP000823405"/>
    </source>
</evidence>
<evidence type="ECO:0000256" key="1">
    <source>
        <dbReference type="ARBA" id="ARBA00001954"/>
    </source>
</evidence>
<evidence type="ECO:0000256" key="4">
    <source>
        <dbReference type="ARBA" id="ARBA00022723"/>
    </source>
</evidence>
<dbReference type="EMBL" id="JAAAIN010002260">
    <property type="protein sequence ID" value="KAG0295165.1"/>
    <property type="molecule type" value="Genomic_DNA"/>
</dbReference>
<proteinExistence type="inferred from homology"/>
<reference evidence="10" key="1">
    <citation type="journal article" date="2020" name="Fungal Divers.">
        <title>Resolving the Mortierellaceae phylogeny through synthesis of multi-gene phylogenetics and phylogenomics.</title>
        <authorList>
            <person name="Vandepol N."/>
            <person name="Liber J."/>
            <person name="Desiro A."/>
            <person name="Na H."/>
            <person name="Kennedy M."/>
            <person name="Barry K."/>
            <person name="Grigoriev I.V."/>
            <person name="Miller A.N."/>
            <person name="O'Donnell K."/>
            <person name="Stajich J.E."/>
            <person name="Bonito G."/>
        </authorList>
    </citation>
    <scope>NUCLEOTIDE SEQUENCE</scope>
    <source>
        <strain evidence="10">NVP60</strain>
    </source>
</reference>
<dbReference type="SUPFAM" id="SSF56534">
    <property type="entry name" value="Aromatic aminoacid monoxygenases, catalytic and oligomerization domains"/>
    <property type="match status" value="1"/>
</dbReference>
<feature type="binding site" evidence="8">
    <location>
        <position position="178"/>
    </location>
    <ligand>
        <name>Fe cation</name>
        <dbReference type="ChEBI" id="CHEBI:24875"/>
    </ligand>
</feature>
<feature type="domain" description="Biopterin-dependent aromatic amino acid hydroxylase family profile" evidence="9">
    <location>
        <begin position="1"/>
        <end position="297"/>
    </location>
</feature>
<sequence length="297" mass="34046">ELPESTPWFPRKMVDLDTFADKVLEMGEELDSDHPGAKDASYRARRAEITKIAKTYKTGQPIPHIEYSQVEIETWAAVFEKLTGMFPTHACREHQHVFPLLIQNCGYGTHTIPQLEVVSKFLKDCTGFTLRPVMGLLTSRDFLNGLAFRVFHSTQYIRHHSKPLYTPEPDVCHELLGHVPLFANPDFADFSQEIGLASLGASDEDIERLATIYWFTVEFGICRQGDQIRVYFVAESFKDAQMRVREFANSCNRPFSVRYNAYTESIEILDSKDKVIRYAQSIKTDMLTLVDALEKLH</sequence>
<protein>
    <recommendedName>
        <fullName evidence="3">phenylalanine 4-monooxygenase</fullName>
        <ecNumber evidence="3">1.14.16.1</ecNumber>
    </recommendedName>
</protein>
<dbReference type="PANTHER" id="PTHR11473:SF24">
    <property type="entry name" value="PHENYLALANINE-4-HYDROXYLASE"/>
    <property type="match status" value="1"/>
</dbReference>
<comment type="caution">
    <text evidence="10">The sequence shown here is derived from an EMBL/GenBank/DDBJ whole genome shotgun (WGS) entry which is preliminary data.</text>
</comment>
<feature type="binding site" evidence="8">
    <location>
        <position position="218"/>
    </location>
    <ligand>
        <name>Fe cation</name>
        <dbReference type="ChEBI" id="CHEBI:24875"/>
    </ligand>
</feature>
<feature type="non-terminal residue" evidence="10">
    <location>
        <position position="297"/>
    </location>
</feature>
<dbReference type="GO" id="GO:0005506">
    <property type="term" value="F:iron ion binding"/>
    <property type="evidence" value="ECO:0007669"/>
    <property type="project" value="InterPro"/>
</dbReference>
<dbReference type="InterPro" id="IPR018301">
    <property type="entry name" value="ArAA_hydroxylase_Fe/CU_BS"/>
</dbReference>
<evidence type="ECO:0000256" key="5">
    <source>
        <dbReference type="ARBA" id="ARBA00023002"/>
    </source>
</evidence>
<dbReference type="GO" id="GO:0004505">
    <property type="term" value="F:phenylalanine 4-monooxygenase activity"/>
    <property type="evidence" value="ECO:0007669"/>
    <property type="project" value="UniProtKB-EC"/>
</dbReference>
<dbReference type="OrthoDB" id="983542at2759"/>
<dbReference type="Proteomes" id="UP000823405">
    <property type="component" value="Unassembled WGS sequence"/>
</dbReference>
<accession>A0A9P6QV77</accession>
<dbReference type="PROSITE" id="PS51410">
    <property type="entry name" value="BH4_AAA_HYDROXYL_2"/>
    <property type="match status" value="1"/>
</dbReference>